<dbReference type="EMBL" id="LOCK01000050">
    <property type="protein sequence ID" value="KTE90117.1"/>
    <property type="molecule type" value="Genomic_DNA"/>
</dbReference>
<dbReference type="AlphaFoldDB" id="A0A0W1JF77"/>
<proteinExistence type="predicted"/>
<protein>
    <submittedName>
        <fullName evidence="1">Uncharacterized protein</fullName>
    </submittedName>
</protein>
<gene>
    <name evidence="1" type="ORF">AT727_09320</name>
</gene>
<reference evidence="1 2" key="1">
    <citation type="submission" date="2015-12" db="EMBL/GenBank/DDBJ databases">
        <title>Draft Genome Sequence of Desulfitobacterium hafniense Strain DH, a Sulfate-reducing Bacterium Isolated from Paddy Soils.</title>
        <authorList>
            <person name="Bao P."/>
            <person name="Zhang X."/>
            <person name="Li G."/>
        </authorList>
    </citation>
    <scope>NUCLEOTIDE SEQUENCE [LARGE SCALE GENOMIC DNA]</scope>
    <source>
        <strain evidence="1 2">DH</strain>
    </source>
</reference>
<name>A0A0W1JF77_DESHA</name>
<organism evidence="1 2">
    <name type="scientific">Desulfitobacterium hafniense</name>
    <name type="common">Desulfitobacterium frappieri</name>
    <dbReference type="NCBI Taxonomy" id="49338"/>
    <lineage>
        <taxon>Bacteria</taxon>
        <taxon>Bacillati</taxon>
        <taxon>Bacillota</taxon>
        <taxon>Clostridia</taxon>
        <taxon>Eubacteriales</taxon>
        <taxon>Desulfitobacteriaceae</taxon>
        <taxon>Desulfitobacterium</taxon>
    </lineage>
</organism>
<evidence type="ECO:0000313" key="1">
    <source>
        <dbReference type="EMBL" id="KTE90117.1"/>
    </source>
</evidence>
<evidence type="ECO:0000313" key="2">
    <source>
        <dbReference type="Proteomes" id="UP000054623"/>
    </source>
</evidence>
<dbReference type="Proteomes" id="UP000054623">
    <property type="component" value="Unassembled WGS sequence"/>
</dbReference>
<comment type="caution">
    <text evidence="1">The sequence shown here is derived from an EMBL/GenBank/DDBJ whole genome shotgun (WGS) entry which is preliminary data.</text>
</comment>
<accession>A0A0W1JF77</accession>
<sequence>MVGDLLGKGSLKKTRKADLYTQKGTDLAEGRSGQRGFLNIAEPRFTSGITLRFGGAVKKAS</sequence>